<keyword evidence="3" id="KW-1185">Reference proteome</keyword>
<dbReference type="AlphaFoldDB" id="A0A5R9J8P5"/>
<gene>
    <name evidence="2" type="ORF">FE263_21115</name>
</gene>
<proteinExistence type="predicted"/>
<dbReference type="Proteomes" id="UP000305654">
    <property type="component" value="Unassembled WGS sequence"/>
</dbReference>
<feature type="region of interest" description="Disordered" evidence="1">
    <location>
        <begin position="45"/>
        <end position="66"/>
    </location>
</feature>
<organism evidence="2 3">
    <name type="scientific">Lichenicoccus roseus</name>
    <dbReference type="NCBI Taxonomy" id="2683649"/>
    <lineage>
        <taxon>Bacteria</taxon>
        <taxon>Pseudomonadati</taxon>
        <taxon>Pseudomonadota</taxon>
        <taxon>Alphaproteobacteria</taxon>
        <taxon>Acetobacterales</taxon>
        <taxon>Acetobacteraceae</taxon>
        <taxon>Lichenicoccus</taxon>
    </lineage>
</organism>
<name>A0A5R9J8P5_9PROT</name>
<evidence type="ECO:0000313" key="3">
    <source>
        <dbReference type="Proteomes" id="UP000305654"/>
    </source>
</evidence>
<dbReference type="EMBL" id="VCDI01000013">
    <property type="protein sequence ID" value="TLU70588.1"/>
    <property type="molecule type" value="Genomic_DNA"/>
</dbReference>
<accession>A0A5R9J8P5</accession>
<feature type="region of interest" description="Disordered" evidence="1">
    <location>
        <begin position="1"/>
        <end position="28"/>
    </location>
</feature>
<evidence type="ECO:0000256" key="1">
    <source>
        <dbReference type="SAM" id="MobiDB-lite"/>
    </source>
</evidence>
<evidence type="ECO:0000313" key="2">
    <source>
        <dbReference type="EMBL" id="TLU70588.1"/>
    </source>
</evidence>
<reference evidence="2 3" key="1">
    <citation type="submission" date="2019-05" db="EMBL/GenBank/DDBJ databases">
        <authorList>
            <person name="Pankratov T."/>
            <person name="Grouzdev D."/>
        </authorList>
    </citation>
    <scope>NUCLEOTIDE SEQUENCE [LARGE SCALE GENOMIC DNA]</scope>
    <source>
        <strain evidence="2 3">KEBCLARHB70R</strain>
    </source>
</reference>
<sequence length="66" mass="7406">MDLKQAVQRPDASRSTPSERCASNHRNGDRFGLIRRRIIVHLTMLGRRDQPRDPVQGGVENAGRVG</sequence>
<dbReference type="RefSeq" id="WP_138328029.1">
    <property type="nucleotide sequence ID" value="NZ_VCDI01000013.1"/>
</dbReference>
<comment type="caution">
    <text evidence="2">The sequence shown here is derived from an EMBL/GenBank/DDBJ whole genome shotgun (WGS) entry which is preliminary data.</text>
</comment>
<protein>
    <submittedName>
        <fullName evidence="2">Uncharacterized protein</fullName>
    </submittedName>
</protein>